<dbReference type="Gene3D" id="1.10.150.130">
    <property type="match status" value="1"/>
</dbReference>
<dbReference type="InterPro" id="IPR011010">
    <property type="entry name" value="DNA_brk_join_enz"/>
</dbReference>
<feature type="domain" description="Tyr recombinase" evidence="3">
    <location>
        <begin position="162"/>
        <end position="351"/>
    </location>
</feature>
<dbReference type="GO" id="GO:0006310">
    <property type="term" value="P:DNA recombination"/>
    <property type="evidence" value="ECO:0007669"/>
    <property type="project" value="UniProtKB-KW"/>
</dbReference>
<dbReference type="PROSITE" id="PS51898">
    <property type="entry name" value="TYR_RECOMBINASE"/>
    <property type="match status" value="1"/>
</dbReference>
<dbReference type="InterPro" id="IPR013762">
    <property type="entry name" value="Integrase-like_cat_sf"/>
</dbReference>
<dbReference type="GO" id="GO:0003677">
    <property type="term" value="F:DNA binding"/>
    <property type="evidence" value="ECO:0007669"/>
    <property type="project" value="UniProtKB-KW"/>
</dbReference>
<keyword evidence="2" id="KW-0233">DNA recombination</keyword>
<name>A0A1Y3U4N5_9ACTN</name>
<accession>A0A1Y3U4N5</accession>
<gene>
    <name evidence="4" type="ORF">B5G21_03390</name>
</gene>
<evidence type="ECO:0000256" key="1">
    <source>
        <dbReference type="ARBA" id="ARBA00023125"/>
    </source>
</evidence>
<protein>
    <recommendedName>
        <fullName evidence="3">Tyr recombinase domain-containing protein</fullName>
    </recommendedName>
</protein>
<dbReference type="RefSeq" id="WP_087186037.1">
    <property type="nucleotide sequence ID" value="NZ_NFHO01000003.1"/>
</dbReference>
<keyword evidence="5" id="KW-1185">Reference proteome</keyword>
<sequence length="362" mass="40745">MPRKRKRSSWGSIAKTGRDTYVLRWWEDAPEGRVRRCETFHGSRREADDRMAEIRVSSSRQAAPALSYFWNRYYSHDVARLRPNTQKLYLSAWRKAEKTLGPSPVSAITPMMIQEQMDTMGAHAAHQFQGVVKRTLDYAVVLGVISSNPADAPLRLPDKVKEYGKGVYNRGQIDKLLEIVRGSDLEAAFILQGCGGLRVGESLGVMVDEVTKHEGYATVEVRRQILKDGEACRLKTDESERTALVLDPYATRLCELAAGEHAGGWLTDNGLGGPCSRWALLRRWRWAMKHLPDGMEPIPMRNLRNSYETWMHWEAGIAVDIVSRLMGHRDVKTTLDHYDRPGENTIISRAVSAVGLGGRNAS</sequence>
<dbReference type="AlphaFoldDB" id="A0A1Y3U4N5"/>
<organism evidence="4 5">
    <name type="scientific">Enorma massiliensis</name>
    <dbReference type="NCBI Taxonomy" id="1472761"/>
    <lineage>
        <taxon>Bacteria</taxon>
        <taxon>Bacillati</taxon>
        <taxon>Actinomycetota</taxon>
        <taxon>Coriobacteriia</taxon>
        <taxon>Coriobacteriales</taxon>
        <taxon>Coriobacteriaceae</taxon>
        <taxon>Enorma</taxon>
    </lineage>
</organism>
<dbReference type="Gene3D" id="1.10.443.10">
    <property type="entry name" value="Intergrase catalytic core"/>
    <property type="match status" value="1"/>
</dbReference>
<dbReference type="Pfam" id="PF00589">
    <property type="entry name" value="Phage_integrase"/>
    <property type="match status" value="1"/>
</dbReference>
<dbReference type="Proteomes" id="UP000196560">
    <property type="component" value="Unassembled WGS sequence"/>
</dbReference>
<proteinExistence type="predicted"/>
<dbReference type="GO" id="GO:0015074">
    <property type="term" value="P:DNA integration"/>
    <property type="evidence" value="ECO:0007669"/>
    <property type="project" value="InterPro"/>
</dbReference>
<dbReference type="EMBL" id="NFHO01000003">
    <property type="protein sequence ID" value="OUN43742.1"/>
    <property type="molecule type" value="Genomic_DNA"/>
</dbReference>
<evidence type="ECO:0000256" key="2">
    <source>
        <dbReference type="ARBA" id="ARBA00023172"/>
    </source>
</evidence>
<evidence type="ECO:0000259" key="3">
    <source>
        <dbReference type="PROSITE" id="PS51898"/>
    </source>
</evidence>
<keyword evidence="1" id="KW-0238">DNA-binding</keyword>
<comment type="caution">
    <text evidence="4">The sequence shown here is derived from an EMBL/GenBank/DDBJ whole genome shotgun (WGS) entry which is preliminary data.</text>
</comment>
<dbReference type="InterPro" id="IPR002104">
    <property type="entry name" value="Integrase_catalytic"/>
</dbReference>
<evidence type="ECO:0000313" key="5">
    <source>
        <dbReference type="Proteomes" id="UP000196560"/>
    </source>
</evidence>
<dbReference type="InterPro" id="IPR010998">
    <property type="entry name" value="Integrase_recombinase_N"/>
</dbReference>
<dbReference type="SUPFAM" id="SSF56349">
    <property type="entry name" value="DNA breaking-rejoining enzymes"/>
    <property type="match status" value="1"/>
</dbReference>
<evidence type="ECO:0000313" key="4">
    <source>
        <dbReference type="EMBL" id="OUN43742.1"/>
    </source>
</evidence>
<reference evidence="5" key="1">
    <citation type="submission" date="2017-04" db="EMBL/GenBank/DDBJ databases">
        <title>Function of individual gut microbiota members based on whole genome sequencing of pure cultures obtained from chicken caecum.</title>
        <authorList>
            <person name="Medvecky M."/>
            <person name="Cejkova D."/>
            <person name="Polansky O."/>
            <person name="Karasova D."/>
            <person name="Kubasova T."/>
            <person name="Cizek A."/>
            <person name="Rychlik I."/>
        </authorList>
    </citation>
    <scope>NUCLEOTIDE SEQUENCE [LARGE SCALE GENOMIC DNA]</scope>
    <source>
        <strain evidence="5">An70</strain>
    </source>
</reference>